<gene>
    <name evidence="5" type="primary">recO</name>
    <name evidence="5" type="ORF">CPBP_00109</name>
</gene>
<dbReference type="KEGG" id="pbal:CPBP_00109"/>
<dbReference type="InterPro" id="IPR022572">
    <property type="entry name" value="DNA_rep/recomb_RecO_N"/>
</dbReference>
<dbReference type="Pfam" id="PF11967">
    <property type="entry name" value="RecO_N"/>
    <property type="match status" value="1"/>
</dbReference>
<name>A0A7L9RRW9_9PROT</name>
<dbReference type="EMBL" id="CP054719">
    <property type="protein sequence ID" value="QOL19357.1"/>
    <property type="molecule type" value="Genomic_DNA"/>
</dbReference>
<evidence type="ECO:0000256" key="2">
    <source>
        <dbReference type="ARBA" id="ARBA00023172"/>
    </source>
</evidence>
<feature type="domain" description="DNA replication/recombination mediator RecO N-terminal" evidence="4">
    <location>
        <begin position="17"/>
        <end position="81"/>
    </location>
</feature>
<dbReference type="PANTHER" id="PTHR33991:SF1">
    <property type="entry name" value="DNA REPAIR PROTEIN RECO"/>
    <property type="match status" value="1"/>
</dbReference>
<keyword evidence="6" id="KW-1185">Reference proteome</keyword>
<proteinExistence type="predicted"/>
<dbReference type="PANTHER" id="PTHR33991">
    <property type="entry name" value="DNA REPAIR PROTEIN RECO"/>
    <property type="match status" value="1"/>
</dbReference>
<keyword evidence="1" id="KW-0227">DNA damage</keyword>
<evidence type="ECO:0000313" key="5">
    <source>
        <dbReference type="EMBL" id="QOL19357.1"/>
    </source>
</evidence>
<dbReference type="Gene3D" id="2.40.50.140">
    <property type="entry name" value="Nucleic acid-binding proteins"/>
    <property type="match status" value="1"/>
</dbReference>
<dbReference type="Proteomes" id="UP000594001">
    <property type="component" value="Chromosome"/>
</dbReference>
<protein>
    <submittedName>
        <fullName evidence="5">DNA repair protein RecO</fullName>
    </submittedName>
</protein>
<accession>A0A7L9RRW9</accession>
<dbReference type="GO" id="GO:0006302">
    <property type="term" value="P:double-strand break repair"/>
    <property type="evidence" value="ECO:0007669"/>
    <property type="project" value="TreeGrafter"/>
</dbReference>
<dbReference type="InterPro" id="IPR003717">
    <property type="entry name" value="RecO"/>
</dbReference>
<dbReference type="RefSeq" id="WP_350332110.1">
    <property type="nucleotide sequence ID" value="NZ_CP054719.1"/>
</dbReference>
<dbReference type="NCBIfam" id="TIGR00613">
    <property type="entry name" value="reco"/>
    <property type="match status" value="1"/>
</dbReference>
<evidence type="ECO:0000313" key="6">
    <source>
        <dbReference type="Proteomes" id="UP000594001"/>
    </source>
</evidence>
<evidence type="ECO:0000256" key="3">
    <source>
        <dbReference type="ARBA" id="ARBA00023204"/>
    </source>
</evidence>
<evidence type="ECO:0000259" key="4">
    <source>
        <dbReference type="Pfam" id="PF11967"/>
    </source>
</evidence>
<dbReference type="GO" id="GO:0006310">
    <property type="term" value="P:DNA recombination"/>
    <property type="evidence" value="ECO:0007669"/>
    <property type="project" value="UniProtKB-KW"/>
</dbReference>
<dbReference type="AlphaFoldDB" id="A0A7L9RRW9"/>
<dbReference type="Pfam" id="PF02565">
    <property type="entry name" value="RecO_C"/>
    <property type="match status" value="1"/>
</dbReference>
<keyword evidence="2" id="KW-0233">DNA recombination</keyword>
<reference evidence="5 6" key="1">
    <citation type="submission" date="2020-06" db="EMBL/GenBank/DDBJ databases">
        <title>The endosymbiont of the kinetoplastid Bodo saltans is a Paracaedibacter-like alpha-proteobacterium possessing a putative toxin-antitoxin system.</title>
        <authorList>
            <person name="Midha S."/>
            <person name="Rigden D.J."/>
            <person name="Siozios S."/>
            <person name="Hurst G.D.D."/>
            <person name="Jackson A.P."/>
        </authorList>
    </citation>
    <scope>NUCLEOTIDE SEQUENCE [LARGE SCALE GENOMIC DNA]</scope>
    <source>
        <strain evidence="5">Lake Konstanz</strain>
    </source>
</reference>
<keyword evidence="3" id="KW-0234">DNA repair</keyword>
<organism evidence="5 6">
    <name type="scientific">Candidatus Bodocaedibacter vickermanii</name>
    <dbReference type="NCBI Taxonomy" id="2741701"/>
    <lineage>
        <taxon>Bacteria</taxon>
        <taxon>Pseudomonadati</taxon>
        <taxon>Pseudomonadota</taxon>
        <taxon>Alphaproteobacteria</taxon>
        <taxon>Holosporales</taxon>
        <taxon>Candidatus Paracaedibacteraceae</taxon>
        <taxon>Candidatus Bodocaedibacter</taxon>
    </lineage>
</organism>
<evidence type="ECO:0000256" key="1">
    <source>
        <dbReference type="ARBA" id="ARBA00022763"/>
    </source>
</evidence>
<dbReference type="InterPro" id="IPR012340">
    <property type="entry name" value="NA-bd_OB-fold"/>
</dbReference>
<sequence>MSSALEIKKQKETHSLEWLDEGLLLRTKPHGESNLIATFFTQYHGLITGYIRTNKKYPLQPGNLYHIRNKSRLDTHMGLFTVEHHETFAPIMCAALISPIKLACINAIRTLLITALIDRDATEAFYLNLKLHIHEICLNGNIGHYVLFEKELLAHCGFGLDLTRCAVTNARENLKYVSPKTGRAVTESVGLPYKDQLFHLPTPLTDATIPWNKPDILAGLTITGHFLRRLLHEQLHRTLPQERDYLITLIHTSKVINAS</sequence>
<dbReference type="GO" id="GO:0043590">
    <property type="term" value="C:bacterial nucleoid"/>
    <property type="evidence" value="ECO:0007669"/>
    <property type="project" value="TreeGrafter"/>
</dbReference>